<name>A0ABT9NGW0_9ACTO</name>
<gene>
    <name evidence="1" type="ORF">J2S70_000625</name>
</gene>
<evidence type="ECO:0000313" key="2">
    <source>
        <dbReference type="Proteomes" id="UP001243212"/>
    </source>
</evidence>
<keyword evidence="2" id="KW-1185">Reference proteome</keyword>
<sequence length="32" mass="3882">MVTKHNGIPRMRDTITWTQDLTWLEHTNVWNS</sequence>
<evidence type="ECO:0000313" key="1">
    <source>
        <dbReference type="EMBL" id="MDP9806043.1"/>
    </source>
</evidence>
<accession>A0ABT9NGW0</accession>
<protein>
    <submittedName>
        <fullName evidence="1">Uncharacterized protein</fullName>
    </submittedName>
</protein>
<proteinExistence type="predicted"/>
<comment type="caution">
    <text evidence="1">The sequence shown here is derived from an EMBL/GenBank/DDBJ whole genome shotgun (WGS) entry which is preliminary data.</text>
</comment>
<reference evidence="1 2" key="1">
    <citation type="submission" date="2023-07" db="EMBL/GenBank/DDBJ databases">
        <title>Sequencing the genomes of 1000 actinobacteria strains.</title>
        <authorList>
            <person name="Klenk H.-P."/>
        </authorList>
    </citation>
    <scope>NUCLEOTIDE SEQUENCE [LARGE SCALE GENOMIC DNA]</scope>
    <source>
        <strain evidence="1 2">DSM 17163</strain>
    </source>
</reference>
<dbReference type="Proteomes" id="UP001243212">
    <property type="component" value="Unassembled WGS sequence"/>
</dbReference>
<organism evidence="1 2">
    <name type="scientific">Trueperella bonasi</name>
    <dbReference type="NCBI Taxonomy" id="312286"/>
    <lineage>
        <taxon>Bacteria</taxon>
        <taxon>Bacillati</taxon>
        <taxon>Actinomycetota</taxon>
        <taxon>Actinomycetes</taxon>
        <taxon>Actinomycetales</taxon>
        <taxon>Actinomycetaceae</taxon>
        <taxon>Trueperella</taxon>
    </lineage>
</organism>
<dbReference type="EMBL" id="JAUSQX010000001">
    <property type="protein sequence ID" value="MDP9806043.1"/>
    <property type="molecule type" value="Genomic_DNA"/>
</dbReference>